<evidence type="ECO:0000313" key="12">
    <source>
        <dbReference type="EMBL" id="RHY67726.1"/>
    </source>
</evidence>
<dbReference type="EC" id="2.7.4.9" evidence="2"/>
<evidence type="ECO:0000313" key="22">
    <source>
        <dbReference type="Proteomes" id="UP000275652"/>
    </source>
</evidence>
<dbReference type="SUPFAM" id="SSF52540">
    <property type="entry name" value="P-loop containing nucleoside triphosphate hydrolases"/>
    <property type="match status" value="1"/>
</dbReference>
<evidence type="ECO:0000313" key="23">
    <source>
        <dbReference type="Proteomes" id="UP000283543"/>
    </source>
</evidence>
<dbReference type="InterPro" id="IPR018094">
    <property type="entry name" value="Thymidylate_kinase"/>
</dbReference>
<evidence type="ECO:0000259" key="8">
    <source>
        <dbReference type="Pfam" id="PF02223"/>
    </source>
</evidence>
<dbReference type="AlphaFoldDB" id="A0A397AR91"/>
<evidence type="ECO:0000256" key="7">
    <source>
        <dbReference type="ARBA" id="ARBA00022840"/>
    </source>
</evidence>
<evidence type="ECO:0000256" key="5">
    <source>
        <dbReference type="ARBA" id="ARBA00022741"/>
    </source>
</evidence>
<evidence type="ECO:0000313" key="10">
    <source>
        <dbReference type="EMBL" id="RHY14949.1"/>
    </source>
</evidence>
<dbReference type="GO" id="GO:0006233">
    <property type="term" value="P:dTDP biosynthetic process"/>
    <property type="evidence" value="ECO:0007669"/>
    <property type="project" value="InterPro"/>
</dbReference>
<comment type="caution">
    <text evidence="9">The sequence shown here is derived from an EMBL/GenBank/DDBJ whole genome shotgun (WGS) entry which is preliminary data.</text>
</comment>
<dbReference type="GO" id="GO:0004550">
    <property type="term" value="F:nucleoside diphosphate kinase activity"/>
    <property type="evidence" value="ECO:0007669"/>
    <property type="project" value="TreeGrafter"/>
</dbReference>
<dbReference type="PANTHER" id="PTHR10344">
    <property type="entry name" value="THYMIDYLATE KINASE"/>
    <property type="match status" value="1"/>
</dbReference>
<dbReference type="GO" id="GO:0004798">
    <property type="term" value="F:dTMP kinase activity"/>
    <property type="evidence" value="ECO:0007669"/>
    <property type="project" value="UniProtKB-EC"/>
</dbReference>
<dbReference type="CDD" id="cd01672">
    <property type="entry name" value="TMPK"/>
    <property type="match status" value="1"/>
</dbReference>
<gene>
    <name evidence="10" type="ORF">DYB25_003161</name>
    <name evidence="15" type="ORF">DYB26_005017</name>
    <name evidence="16" type="ORF">DYB28_001413</name>
    <name evidence="12" type="ORF">DYB30_003306</name>
    <name evidence="14" type="ORF">DYB31_001000</name>
    <name evidence="11" type="ORF">DYB34_001829</name>
    <name evidence="9" type="ORF">DYB36_000692</name>
    <name evidence="13" type="ORF">DYB38_004476</name>
</gene>
<name>A0A397AR91_APHAT</name>
<dbReference type="Proteomes" id="UP000265716">
    <property type="component" value="Unassembled WGS sequence"/>
</dbReference>
<evidence type="ECO:0000256" key="4">
    <source>
        <dbReference type="ARBA" id="ARBA00022727"/>
    </source>
</evidence>
<dbReference type="Proteomes" id="UP000265427">
    <property type="component" value="Unassembled WGS sequence"/>
</dbReference>
<dbReference type="EMBL" id="QUSZ01005323">
    <property type="protein sequence ID" value="RHY10212.1"/>
    <property type="molecule type" value="Genomic_DNA"/>
</dbReference>
<keyword evidence="7" id="KW-0067">ATP-binding</keyword>
<dbReference type="GO" id="GO:0006227">
    <property type="term" value="P:dUDP biosynthetic process"/>
    <property type="evidence" value="ECO:0007669"/>
    <property type="project" value="TreeGrafter"/>
</dbReference>
<dbReference type="GO" id="GO:0006235">
    <property type="term" value="P:dTTP biosynthetic process"/>
    <property type="evidence" value="ECO:0007669"/>
    <property type="project" value="TreeGrafter"/>
</dbReference>
<evidence type="ECO:0000256" key="3">
    <source>
        <dbReference type="ARBA" id="ARBA00022679"/>
    </source>
</evidence>
<dbReference type="Gene3D" id="3.40.50.300">
    <property type="entry name" value="P-loop containing nucleotide triphosphate hydrolases"/>
    <property type="match status" value="1"/>
</dbReference>
<keyword evidence="4" id="KW-0545">Nucleotide biosynthesis</keyword>
<evidence type="ECO:0000313" key="17">
    <source>
        <dbReference type="Proteomes" id="UP000265427"/>
    </source>
</evidence>
<keyword evidence="6" id="KW-0418">Kinase</keyword>
<dbReference type="InterPro" id="IPR027417">
    <property type="entry name" value="P-loop_NTPase"/>
</dbReference>
<evidence type="ECO:0000313" key="9">
    <source>
        <dbReference type="EMBL" id="RHY10212.1"/>
    </source>
</evidence>
<evidence type="ECO:0000313" key="20">
    <source>
        <dbReference type="Proteomes" id="UP000266239"/>
    </source>
</evidence>
<dbReference type="EMBL" id="QUTF01011453">
    <property type="protein sequence ID" value="RHZ28465.1"/>
    <property type="molecule type" value="Genomic_DNA"/>
</dbReference>
<evidence type="ECO:0000313" key="11">
    <source>
        <dbReference type="EMBL" id="RHY57599.1"/>
    </source>
</evidence>
<keyword evidence="5" id="KW-0547">Nucleotide-binding</keyword>
<reference evidence="16 22" key="1">
    <citation type="journal article" date="2018" name="J. Invertebr. Pathol.">
        <title>New genotyping method for the causative agent of crayfish plague (Aphanomyces astaci) based on whole genome data.</title>
        <authorList>
            <person name="Minardi D."/>
            <person name="Studholme D.J."/>
            <person name="van der Giezen M."/>
            <person name="Pretto T."/>
            <person name="Oidtmann B."/>
        </authorList>
    </citation>
    <scope>NUCLEOTIDE SEQUENCE [LARGE SCALE GENOMIC DNA]</scope>
    <source>
        <strain evidence="16 22">KB13</strain>
    </source>
</reference>
<organism evidence="9 17">
    <name type="scientific">Aphanomyces astaci</name>
    <name type="common">Crayfish plague agent</name>
    <dbReference type="NCBI Taxonomy" id="112090"/>
    <lineage>
        <taxon>Eukaryota</taxon>
        <taxon>Sar</taxon>
        <taxon>Stramenopiles</taxon>
        <taxon>Oomycota</taxon>
        <taxon>Saprolegniomycetes</taxon>
        <taxon>Saprolegniales</taxon>
        <taxon>Verrucalvaceae</taxon>
        <taxon>Aphanomyces</taxon>
    </lineage>
</organism>
<evidence type="ECO:0000313" key="21">
    <source>
        <dbReference type="Proteomes" id="UP000266643"/>
    </source>
</evidence>
<dbReference type="Pfam" id="PF02223">
    <property type="entry name" value="Thymidylate_kin"/>
    <property type="match status" value="2"/>
</dbReference>
<feature type="domain" description="Thymidylate kinase-like" evidence="8">
    <location>
        <begin position="107"/>
        <end position="206"/>
    </location>
</feature>
<dbReference type="GO" id="GO:0005634">
    <property type="term" value="C:nucleus"/>
    <property type="evidence" value="ECO:0007669"/>
    <property type="project" value="TreeGrafter"/>
</dbReference>
<dbReference type="Proteomes" id="UP000266239">
    <property type="component" value="Unassembled WGS sequence"/>
</dbReference>
<sequence length="226" mass="25564">MARRGALILLEGVDRCGKSTQAKLLAQHLNGTLQNFPDRTTSIGSTINAYLSNACEMNDQAIHLLFSANRWELSEKLRDLLNQGTHVVLDRYPSFLPSHILMWWLPRYCYSGAAFTAAKEKPGLSLDWCMRPEIGLPRPDVVIFLDISTHDAAQRAAYGEERYEKREFQERVRANFFRIMETEAAAKAPWHVLDATKSIDELHASIKAVATSTIAQVEHTPVRILE</sequence>
<evidence type="ECO:0000313" key="14">
    <source>
        <dbReference type="EMBL" id="RHZ16455.1"/>
    </source>
</evidence>
<dbReference type="EMBL" id="QUTE01009880">
    <property type="protein sequence ID" value="RHZ16455.1"/>
    <property type="molecule type" value="Genomic_DNA"/>
</dbReference>
<evidence type="ECO:0000256" key="1">
    <source>
        <dbReference type="ARBA" id="ARBA00009776"/>
    </source>
</evidence>
<evidence type="ECO:0000313" key="24">
    <source>
        <dbReference type="Proteomes" id="UP000286510"/>
    </source>
</evidence>
<feature type="domain" description="Thymidylate kinase-like" evidence="8">
    <location>
        <begin position="10"/>
        <end position="92"/>
    </location>
</feature>
<dbReference type="Proteomes" id="UP000286510">
    <property type="component" value="Unassembled WGS sequence"/>
</dbReference>
<evidence type="ECO:0000313" key="15">
    <source>
        <dbReference type="EMBL" id="RHZ28465.1"/>
    </source>
</evidence>
<dbReference type="VEuPathDB" id="FungiDB:H257_17286"/>
<dbReference type="EMBL" id="QUTI01025706">
    <property type="protein sequence ID" value="RLO06081.1"/>
    <property type="molecule type" value="Genomic_DNA"/>
</dbReference>
<dbReference type="HAMAP" id="MF_00165">
    <property type="entry name" value="Thymidylate_kinase"/>
    <property type="match status" value="1"/>
</dbReference>
<evidence type="ECO:0000313" key="19">
    <source>
        <dbReference type="Proteomes" id="UP000266196"/>
    </source>
</evidence>
<dbReference type="GO" id="GO:0005739">
    <property type="term" value="C:mitochondrion"/>
    <property type="evidence" value="ECO:0007669"/>
    <property type="project" value="TreeGrafter"/>
</dbReference>
<dbReference type="EMBL" id="QUTB01005106">
    <property type="protein sequence ID" value="RHY57599.1"/>
    <property type="molecule type" value="Genomic_DNA"/>
</dbReference>
<dbReference type="PANTHER" id="PTHR10344:SF1">
    <property type="entry name" value="THYMIDYLATE KINASE"/>
    <property type="match status" value="1"/>
</dbReference>
<dbReference type="GO" id="GO:0005829">
    <property type="term" value="C:cytosol"/>
    <property type="evidence" value="ECO:0007669"/>
    <property type="project" value="TreeGrafter"/>
</dbReference>
<dbReference type="InterPro" id="IPR039430">
    <property type="entry name" value="Thymidylate_kin-like_dom"/>
</dbReference>
<comment type="similarity">
    <text evidence="1">Belongs to the thymidylate kinase family.</text>
</comment>
<evidence type="ECO:0000256" key="2">
    <source>
        <dbReference type="ARBA" id="ARBA00012980"/>
    </source>
</evidence>
<reference evidence="17 18" key="2">
    <citation type="submission" date="2018-08" db="EMBL/GenBank/DDBJ databases">
        <title>Aphanomyces genome sequencing and annotation.</title>
        <authorList>
            <person name="Minardi D."/>
            <person name="Oidtmann B."/>
            <person name="Van Der Giezen M."/>
            <person name="Studholme D.J."/>
        </authorList>
    </citation>
    <scope>NUCLEOTIDE SEQUENCE [LARGE SCALE GENOMIC DNA]</scope>
    <source>
        <strain evidence="14 19">197901</strain>
        <strain evidence="12 21">D2</strain>
        <strain evidence="15 24">FDL457</strain>
        <strain evidence="9 17">Kv</strain>
        <strain evidence="13 18">SA</strain>
        <strain evidence="11 23">Si</strain>
        <strain evidence="10 20">Yx</strain>
    </source>
</reference>
<dbReference type="EMBL" id="QUTC01000886">
    <property type="protein sequence ID" value="RHY77735.1"/>
    <property type="molecule type" value="Genomic_DNA"/>
</dbReference>
<dbReference type="EMBL" id="QUTD01004498">
    <property type="protein sequence ID" value="RHY67726.1"/>
    <property type="molecule type" value="Genomic_DNA"/>
</dbReference>
<evidence type="ECO:0000313" key="18">
    <source>
        <dbReference type="Proteomes" id="UP000265716"/>
    </source>
</evidence>
<evidence type="ECO:0000313" key="13">
    <source>
        <dbReference type="EMBL" id="RHY77735.1"/>
    </source>
</evidence>
<evidence type="ECO:0000256" key="6">
    <source>
        <dbReference type="ARBA" id="ARBA00022777"/>
    </source>
</evidence>
<dbReference type="Proteomes" id="UP000266643">
    <property type="component" value="Unassembled WGS sequence"/>
</dbReference>
<evidence type="ECO:0000313" key="16">
    <source>
        <dbReference type="EMBL" id="RLO06081.1"/>
    </source>
</evidence>
<dbReference type="Proteomes" id="UP000283543">
    <property type="component" value="Unassembled WGS sequence"/>
</dbReference>
<dbReference type="Proteomes" id="UP000266196">
    <property type="component" value="Unassembled WGS sequence"/>
</dbReference>
<protein>
    <recommendedName>
        <fullName evidence="2">dTMP kinase</fullName>
        <ecNumber evidence="2">2.7.4.9</ecNumber>
    </recommendedName>
</protein>
<dbReference type="EMBL" id="QUTA01005609">
    <property type="protein sequence ID" value="RHY14949.1"/>
    <property type="molecule type" value="Genomic_DNA"/>
</dbReference>
<dbReference type="GO" id="GO:0005524">
    <property type="term" value="F:ATP binding"/>
    <property type="evidence" value="ECO:0007669"/>
    <property type="project" value="UniProtKB-KW"/>
</dbReference>
<dbReference type="Proteomes" id="UP000275652">
    <property type="component" value="Unassembled WGS sequence"/>
</dbReference>
<keyword evidence="3" id="KW-0808">Transferase</keyword>
<accession>A0A397AR91</accession>
<proteinExistence type="inferred from homology"/>